<dbReference type="Proteomes" id="UP000887116">
    <property type="component" value="Unassembled WGS sequence"/>
</dbReference>
<evidence type="ECO:0000256" key="3">
    <source>
        <dbReference type="ARBA" id="ARBA00023136"/>
    </source>
</evidence>
<keyword evidence="4" id="KW-0325">Glycoprotein</keyword>
<evidence type="ECO:0000313" key="5">
    <source>
        <dbReference type="EMBL" id="GFQ92619.1"/>
    </source>
</evidence>
<protein>
    <submittedName>
        <fullName evidence="5">Uncharacterized protein</fullName>
    </submittedName>
</protein>
<evidence type="ECO:0000256" key="1">
    <source>
        <dbReference type="ARBA" id="ARBA00004182"/>
    </source>
</evidence>
<keyword evidence="3" id="KW-0472">Membrane</keyword>
<dbReference type="EMBL" id="BMAO01033897">
    <property type="protein sequence ID" value="GFQ92619.1"/>
    <property type="molecule type" value="Genomic_DNA"/>
</dbReference>
<evidence type="ECO:0000313" key="6">
    <source>
        <dbReference type="Proteomes" id="UP000887116"/>
    </source>
</evidence>
<dbReference type="InterPro" id="IPR004955">
    <property type="entry name" value="Baculovirus_Gp64"/>
</dbReference>
<comment type="caution">
    <text evidence="5">The sequence shown here is derived from an EMBL/GenBank/DDBJ whole genome shotgun (WGS) entry which is preliminary data.</text>
</comment>
<proteinExistence type="predicted"/>
<sequence>MLVNFFNLKKKWRSCDDYSDAWGSDSKVCLDKPEPCNRWFDHKELTKKSTNNRFAYHTCEVSWRCGFSASKMPVVLRLTPEPNLFIALPNGTLVLETDFFHLSRDTSVSIAEKPIIKETRMDAKCVKEKDAYWCIDSDTNYGFYFQRG</sequence>
<organism evidence="5 6">
    <name type="scientific">Trichonephila clavata</name>
    <name type="common">Joro spider</name>
    <name type="synonym">Nephila clavata</name>
    <dbReference type="NCBI Taxonomy" id="2740835"/>
    <lineage>
        <taxon>Eukaryota</taxon>
        <taxon>Metazoa</taxon>
        <taxon>Ecdysozoa</taxon>
        <taxon>Arthropoda</taxon>
        <taxon>Chelicerata</taxon>
        <taxon>Arachnida</taxon>
        <taxon>Araneae</taxon>
        <taxon>Araneomorphae</taxon>
        <taxon>Entelegynae</taxon>
        <taxon>Araneoidea</taxon>
        <taxon>Nephilidae</taxon>
        <taxon>Trichonephila</taxon>
    </lineage>
</organism>
<comment type="subcellular location">
    <subcellularLocation>
        <location evidence="1">Virion membrane</location>
    </subcellularLocation>
</comment>
<keyword evidence="6" id="KW-1185">Reference proteome</keyword>
<gene>
    <name evidence="5" type="ORF">TNCT_468991</name>
</gene>
<reference evidence="5" key="1">
    <citation type="submission" date="2020-07" db="EMBL/GenBank/DDBJ databases">
        <title>Multicomponent nature underlies the extraordinary mechanical properties of spider dragline silk.</title>
        <authorList>
            <person name="Kono N."/>
            <person name="Nakamura H."/>
            <person name="Mori M."/>
            <person name="Yoshida Y."/>
            <person name="Ohtoshi R."/>
            <person name="Malay A.D."/>
            <person name="Moran D.A.P."/>
            <person name="Tomita M."/>
            <person name="Numata K."/>
            <person name="Arakawa K."/>
        </authorList>
    </citation>
    <scope>NUCLEOTIDE SEQUENCE</scope>
</reference>
<dbReference type="Pfam" id="PF03273">
    <property type="entry name" value="Baculo_gp64"/>
    <property type="match status" value="1"/>
</dbReference>
<name>A0A8X6HTM0_TRICU</name>
<dbReference type="AlphaFoldDB" id="A0A8X6HTM0"/>
<evidence type="ECO:0000256" key="4">
    <source>
        <dbReference type="ARBA" id="ARBA00023180"/>
    </source>
</evidence>
<accession>A0A8X6HTM0</accession>
<dbReference type="GO" id="GO:0044003">
    <property type="term" value="P:symbiont-mediated perturbation of host process"/>
    <property type="evidence" value="ECO:0007669"/>
    <property type="project" value="InterPro"/>
</dbReference>
<keyword evidence="2" id="KW-0812">Transmembrane</keyword>
<evidence type="ECO:0000256" key="2">
    <source>
        <dbReference type="ARBA" id="ARBA00022692"/>
    </source>
</evidence>